<name>A0A9W7CN63_9STRA</name>
<evidence type="ECO:0000313" key="2">
    <source>
        <dbReference type="EMBL" id="GMF32632.1"/>
    </source>
</evidence>
<dbReference type="EMBL" id="BSXT01000705">
    <property type="protein sequence ID" value="GMF32632.1"/>
    <property type="molecule type" value="Genomic_DNA"/>
</dbReference>
<reference evidence="2" key="1">
    <citation type="submission" date="2023-04" db="EMBL/GenBank/DDBJ databases">
        <title>Phytophthora fragariaefolia NBRC 109709.</title>
        <authorList>
            <person name="Ichikawa N."/>
            <person name="Sato H."/>
            <person name="Tonouchi N."/>
        </authorList>
    </citation>
    <scope>NUCLEOTIDE SEQUENCE</scope>
    <source>
        <strain evidence="2">NBRC 109709</strain>
    </source>
</reference>
<proteinExistence type="predicted"/>
<dbReference type="AlphaFoldDB" id="A0A9W7CN63"/>
<accession>A0A9W7CN63</accession>
<dbReference type="Proteomes" id="UP001165121">
    <property type="component" value="Unassembled WGS sequence"/>
</dbReference>
<feature type="region of interest" description="Disordered" evidence="1">
    <location>
        <begin position="160"/>
        <end position="182"/>
    </location>
</feature>
<evidence type="ECO:0000256" key="1">
    <source>
        <dbReference type="SAM" id="MobiDB-lite"/>
    </source>
</evidence>
<dbReference type="OrthoDB" id="129237at2759"/>
<organism evidence="2 3">
    <name type="scientific">Phytophthora fragariaefolia</name>
    <dbReference type="NCBI Taxonomy" id="1490495"/>
    <lineage>
        <taxon>Eukaryota</taxon>
        <taxon>Sar</taxon>
        <taxon>Stramenopiles</taxon>
        <taxon>Oomycota</taxon>
        <taxon>Peronosporomycetes</taxon>
        <taxon>Peronosporales</taxon>
        <taxon>Peronosporaceae</taxon>
        <taxon>Phytophthora</taxon>
    </lineage>
</organism>
<evidence type="ECO:0000313" key="3">
    <source>
        <dbReference type="Proteomes" id="UP001165121"/>
    </source>
</evidence>
<protein>
    <submittedName>
        <fullName evidence="2">Unnamed protein product</fullName>
    </submittedName>
</protein>
<comment type="caution">
    <text evidence="2">The sequence shown here is derived from an EMBL/GenBank/DDBJ whole genome shotgun (WGS) entry which is preliminary data.</text>
</comment>
<gene>
    <name evidence="2" type="ORF">Pfra01_000781500</name>
</gene>
<keyword evidence="3" id="KW-1185">Reference proteome</keyword>
<feature type="compositionally biased region" description="Basic and acidic residues" evidence="1">
    <location>
        <begin position="166"/>
        <end position="176"/>
    </location>
</feature>
<sequence length="246" mass="27941">MQASMVWVYPAYAYVFNQLSDGRQIAAMALLPLMKMFYKNSFARMLQEHPDFKPCAIAFSADLYHVLFLSWSMNGSTSKMAIMSLMFVDLLEAVITLREVNEALTNITWTISKESRAISLLSKDKSVVGNLRSHNSSFAKEAQVPSLMDGAKEAMGQQKSDFAPLSRDHHRSDYPADPKMVTQPNSISVRHTMVFTAGDCGRRVKVSCVVPLNGSSEVYEMTSLLMPRWYDQLHQLKRVTYYHLRH</sequence>